<dbReference type="Proteomes" id="UP000530424">
    <property type="component" value="Unassembled WGS sequence"/>
</dbReference>
<comment type="caution">
    <text evidence="1">The sequence shown here is derived from an EMBL/GenBank/DDBJ whole genome shotgun (WGS) entry which is preliminary data.</text>
</comment>
<proteinExistence type="predicted"/>
<name>A0A853BXW5_9ACTN</name>
<organism evidence="1 2">
    <name type="scientific">Nocardioides thalensis</name>
    <dbReference type="NCBI Taxonomy" id="1914755"/>
    <lineage>
        <taxon>Bacteria</taxon>
        <taxon>Bacillati</taxon>
        <taxon>Actinomycetota</taxon>
        <taxon>Actinomycetes</taxon>
        <taxon>Propionibacteriales</taxon>
        <taxon>Nocardioidaceae</taxon>
        <taxon>Nocardioides</taxon>
    </lineage>
</organism>
<accession>A0A853BXW5</accession>
<reference evidence="1 2" key="1">
    <citation type="submission" date="2020-07" db="EMBL/GenBank/DDBJ databases">
        <title>Sequencing the genomes of 1000 actinobacteria strains.</title>
        <authorList>
            <person name="Klenk H.-P."/>
        </authorList>
    </citation>
    <scope>NUCLEOTIDE SEQUENCE [LARGE SCALE GENOMIC DNA]</scope>
    <source>
        <strain evidence="1 2">DSM 103833</strain>
    </source>
</reference>
<protein>
    <submittedName>
        <fullName evidence="1">Uncharacterized protein</fullName>
    </submittedName>
</protein>
<evidence type="ECO:0000313" key="2">
    <source>
        <dbReference type="Proteomes" id="UP000530424"/>
    </source>
</evidence>
<sequence length="396" mass="43339">MFGSPDPAKRIFSNTEVAMTDSTPDGELGVERSCFVISPIGSRLAPIGTPARASYEQNIQVWERVIEPACAHFGLTPLRSDKISEPGEITEQIFTLLRDSDVVIADLTDGNANVMYELGLRHTRDKITVQIGEYQRLPFDVNTIRTLQFTRTEAGFIDVRESLIESLRAALAGRSTPVTATRVWTEGAVITSAEISEVAARSSSPDDDAGHDEPGFIDILAEGEESVTSFGERLDEITSRIADIANVIDESTAAIHESDQRQGGFAGRLTVARQTNENLKPPAEELQKLAIEFRKDVSTADAALNYMLDRMTEDTDERAEGAEFLQVLADLGVVVAESESSTAEFAQHARGLANISRVLKDSSRTMTTAMNDILWGMGTMKAWAERARRLLDDGRA</sequence>
<dbReference type="EMBL" id="JACCFP010000001">
    <property type="protein sequence ID" value="NYI99605.1"/>
    <property type="molecule type" value="Genomic_DNA"/>
</dbReference>
<gene>
    <name evidence="1" type="ORF">HNR19_000304</name>
</gene>
<dbReference type="Gene3D" id="3.40.50.450">
    <property type="match status" value="1"/>
</dbReference>
<evidence type="ECO:0000313" key="1">
    <source>
        <dbReference type="EMBL" id="NYI99605.1"/>
    </source>
</evidence>
<dbReference type="AlphaFoldDB" id="A0A853BXW5"/>
<keyword evidence="2" id="KW-1185">Reference proteome</keyword>
<dbReference type="RefSeq" id="WP_179666235.1">
    <property type="nucleotide sequence ID" value="NZ_JACCFP010000001.1"/>
</dbReference>